<dbReference type="RefSeq" id="WP_177719788.1">
    <property type="nucleotide sequence ID" value="NZ_JACRSQ010000011.1"/>
</dbReference>
<evidence type="ECO:0000313" key="3">
    <source>
        <dbReference type="Proteomes" id="UP000657006"/>
    </source>
</evidence>
<dbReference type="SUPFAM" id="SSF51306">
    <property type="entry name" value="LexA/Signal peptidase"/>
    <property type="match status" value="1"/>
</dbReference>
<evidence type="ECO:0000313" key="2">
    <source>
        <dbReference type="EMBL" id="MBC8543621.1"/>
    </source>
</evidence>
<feature type="domain" description="Peptidase S24/S26A/S26B/S26C" evidence="1">
    <location>
        <begin position="16"/>
        <end position="84"/>
    </location>
</feature>
<reference evidence="2" key="1">
    <citation type="submission" date="2020-08" db="EMBL/GenBank/DDBJ databases">
        <title>Genome public.</title>
        <authorList>
            <person name="Liu C."/>
            <person name="Sun Q."/>
        </authorList>
    </citation>
    <scope>NUCLEOTIDE SEQUENCE</scope>
    <source>
        <strain evidence="2">NSJ-32</strain>
    </source>
</reference>
<comment type="caution">
    <text evidence="2">The sequence shown here is derived from an EMBL/GenBank/DDBJ whole genome shotgun (WGS) entry which is preliminary data.</text>
</comment>
<gene>
    <name evidence="2" type="ORF">H8730_08700</name>
</gene>
<dbReference type="CDD" id="cd06462">
    <property type="entry name" value="Peptidase_S24_S26"/>
    <property type="match status" value="1"/>
</dbReference>
<dbReference type="Proteomes" id="UP000657006">
    <property type="component" value="Unassembled WGS sequence"/>
</dbReference>
<proteinExistence type="predicted"/>
<dbReference type="InterPro" id="IPR036286">
    <property type="entry name" value="LexA/Signal_pep-like_sf"/>
</dbReference>
<name>A0A926I226_9FIRM</name>
<protein>
    <submittedName>
        <fullName evidence="2">S24/S26 family peptidase</fullName>
    </submittedName>
</protein>
<sequence length="152" mass="17759">MDEEILRKILIARAKAQNKKAFTVSVSGSSMEPVLYEGEHVEVLPQVAYEVGDILVYYYKQEGLLVHRLLKIQDNRYFCKGDNALRLEDVEREAIVGAVQLEQDPHRTREFIEMSLDVNAVFRQTGYNRARTLQSETYQLYHAKYLRKEEMT</sequence>
<evidence type="ECO:0000259" key="1">
    <source>
        <dbReference type="Pfam" id="PF00717"/>
    </source>
</evidence>
<dbReference type="AlphaFoldDB" id="A0A926I226"/>
<accession>A0A926I226</accession>
<dbReference type="Gene3D" id="2.10.109.10">
    <property type="entry name" value="Umud Fragment, subunit A"/>
    <property type="match status" value="1"/>
</dbReference>
<dbReference type="EMBL" id="JACRSQ010000011">
    <property type="protein sequence ID" value="MBC8543621.1"/>
    <property type="molecule type" value="Genomic_DNA"/>
</dbReference>
<organism evidence="2 3">
    <name type="scientific">Bianquea renquensis</name>
    <dbReference type="NCBI Taxonomy" id="2763661"/>
    <lineage>
        <taxon>Bacteria</taxon>
        <taxon>Bacillati</taxon>
        <taxon>Bacillota</taxon>
        <taxon>Clostridia</taxon>
        <taxon>Eubacteriales</taxon>
        <taxon>Bianqueaceae</taxon>
        <taxon>Bianquea</taxon>
    </lineage>
</organism>
<dbReference type="InterPro" id="IPR015927">
    <property type="entry name" value="Peptidase_S24_S26A/B/C"/>
</dbReference>
<keyword evidence="3" id="KW-1185">Reference proteome</keyword>
<dbReference type="Pfam" id="PF00717">
    <property type="entry name" value="Peptidase_S24"/>
    <property type="match status" value="1"/>
</dbReference>